<sequence>MTALVGIFADSGESVPEAPKQVPRGGPTLGNRKDIRDPHIRDQCRHLVVVVGPIGFLVLQGVSEDLNQPVPHQVGFPRSCSSRIQVGAGHGICESWCQ</sequence>
<proteinExistence type="predicted"/>
<evidence type="ECO:0000313" key="2">
    <source>
        <dbReference type="EMBL" id="MEB3021813.1"/>
    </source>
</evidence>
<keyword evidence="3" id="KW-1185">Reference proteome</keyword>
<reference evidence="2 3" key="1">
    <citation type="submission" date="2023-12" db="EMBL/GenBank/DDBJ databases">
        <title>Description of new species of Mycobacterium terrae complex isolated from sewage at the Sao Paulo Zoological Park Foundation in Brazil.</title>
        <authorList>
            <person name="Romagnoli C.L."/>
            <person name="Conceicao E.C."/>
            <person name="Machado E."/>
            <person name="Barreto L.B.P.F."/>
            <person name="Sharma A."/>
            <person name="Silva N.M."/>
            <person name="Marques L.E."/>
            <person name="Juliana M.A."/>
            <person name="Lourenco M.C.S."/>
            <person name="Digiampietri L.A."/>
            <person name="Suffys P.N."/>
            <person name="Viana-Niero C."/>
        </authorList>
    </citation>
    <scope>NUCLEOTIDE SEQUENCE [LARGE SCALE GENOMIC DNA]</scope>
    <source>
        <strain evidence="2 3">MYC098</strain>
    </source>
</reference>
<dbReference type="Proteomes" id="UP001299596">
    <property type="component" value="Unassembled WGS sequence"/>
</dbReference>
<gene>
    <name evidence="2" type="ORF">K6T79_12200</name>
</gene>
<organism evidence="2 3">
    <name type="scientific">[Mycobacterium] crassicus</name>
    <dbReference type="NCBI Taxonomy" id="2872309"/>
    <lineage>
        <taxon>Bacteria</taxon>
        <taxon>Bacillati</taxon>
        <taxon>Actinomycetota</taxon>
        <taxon>Actinomycetes</taxon>
        <taxon>Mycobacteriales</taxon>
        <taxon>Mycobacteriaceae</taxon>
        <taxon>Mycolicibacter</taxon>
    </lineage>
</organism>
<accession>A0ABU5XIR9</accession>
<comment type="caution">
    <text evidence="2">The sequence shown here is derived from an EMBL/GenBank/DDBJ whole genome shotgun (WGS) entry which is preliminary data.</text>
</comment>
<dbReference type="EMBL" id="JAYJJR010000006">
    <property type="protein sequence ID" value="MEB3021813.1"/>
    <property type="molecule type" value="Genomic_DNA"/>
</dbReference>
<protein>
    <submittedName>
        <fullName evidence="2">Uncharacterized protein</fullName>
    </submittedName>
</protein>
<name>A0ABU5XIR9_9MYCO</name>
<evidence type="ECO:0000313" key="3">
    <source>
        <dbReference type="Proteomes" id="UP001299596"/>
    </source>
</evidence>
<evidence type="ECO:0000256" key="1">
    <source>
        <dbReference type="SAM" id="MobiDB-lite"/>
    </source>
</evidence>
<feature type="region of interest" description="Disordered" evidence="1">
    <location>
        <begin position="1"/>
        <end position="36"/>
    </location>
</feature>